<dbReference type="PANTHER" id="PTHR24320:SF272">
    <property type="entry name" value="NAD(P)-BINDING ROSSMANN-FOLD SUPERFAMILY PROTEIN"/>
    <property type="match status" value="1"/>
</dbReference>
<dbReference type="GO" id="GO:0016491">
    <property type="term" value="F:oxidoreductase activity"/>
    <property type="evidence" value="ECO:0007669"/>
    <property type="project" value="UniProtKB-KW"/>
</dbReference>
<comment type="caution">
    <text evidence="3">The sequence shown here is derived from an EMBL/GenBank/DDBJ whole genome shotgun (WGS) entry which is preliminary data.</text>
</comment>
<proteinExistence type="inferred from homology"/>
<protein>
    <submittedName>
        <fullName evidence="3">Uncharacterized protein</fullName>
    </submittedName>
</protein>
<evidence type="ECO:0000313" key="4">
    <source>
        <dbReference type="Proteomes" id="UP000738349"/>
    </source>
</evidence>
<reference evidence="3" key="1">
    <citation type="journal article" date="2021" name="Nat. Commun.">
        <title>Genetic determinants of endophytism in the Arabidopsis root mycobiome.</title>
        <authorList>
            <person name="Mesny F."/>
            <person name="Miyauchi S."/>
            <person name="Thiergart T."/>
            <person name="Pickel B."/>
            <person name="Atanasova L."/>
            <person name="Karlsson M."/>
            <person name="Huettel B."/>
            <person name="Barry K.W."/>
            <person name="Haridas S."/>
            <person name="Chen C."/>
            <person name="Bauer D."/>
            <person name="Andreopoulos W."/>
            <person name="Pangilinan J."/>
            <person name="LaButti K."/>
            <person name="Riley R."/>
            <person name="Lipzen A."/>
            <person name="Clum A."/>
            <person name="Drula E."/>
            <person name="Henrissat B."/>
            <person name="Kohler A."/>
            <person name="Grigoriev I.V."/>
            <person name="Martin F.M."/>
            <person name="Hacquard S."/>
        </authorList>
    </citation>
    <scope>NUCLEOTIDE SEQUENCE</scope>
    <source>
        <strain evidence="3">MPI-CAGE-AT-0147</strain>
    </source>
</reference>
<dbReference type="OrthoDB" id="191139at2759"/>
<name>A0A9P9DW21_9HYPO</name>
<dbReference type="InterPro" id="IPR036291">
    <property type="entry name" value="NAD(P)-bd_dom_sf"/>
</dbReference>
<keyword evidence="2" id="KW-0560">Oxidoreductase</keyword>
<accession>A0A9P9DW21</accession>
<dbReference type="PANTHER" id="PTHR24320">
    <property type="entry name" value="RETINOL DEHYDROGENASE"/>
    <property type="match status" value="1"/>
</dbReference>
<sequence length="194" mass="20995">MSRYTTAHTNPKETGDVRPTALQIIRDNEMGGKPVGSFTVITGASPSLGIETARALATTRASLILTARDLTRTHTTSLHPGVIDTSLAKHVPQEVKESMDKELALAKKSFEQGAATTVWAAVSKELEGRGGVYLNDRAEAERGEDDGVVSKGSYLSHTYDSEEEARLWRDSLKLVGLLEENLMDSVAGISLRKI</sequence>
<evidence type="ECO:0000256" key="2">
    <source>
        <dbReference type="ARBA" id="ARBA00023002"/>
    </source>
</evidence>
<evidence type="ECO:0000256" key="1">
    <source>
        <dbReference type="ARBA" id="ARBA00006484"/>
    </source>
</evidence>
<dbReference type="Gene3D" id="3.40.50.720">
    <property type="entry name" value="NAD(P)-binding Rossmann-like Domain"/>
    <property type="match status" value="1"/>
</dbReference>
<comment type="similarity">
    <text evidence="1">Belongs to the short-chain dehydrogenases/reductases (SDR) family.</text>
</comment>
<evidence type="ECO:0000313" key="3">
    <source>
        <dbReference type="EMBL" id="KAH7126097.1"/>
    </source>
</evidence>
<gene>
    <name evidence="3" type="ORF">EDB81DRAFT_765181</name>
</gene>
<dbReference type="AlphaFoldDB" id="A0A9P9DW21"/>
<organism evidence="3 4">
    <name type="scientific">Dactylonectria macrodidyma</name>
    <dbReference type="NCBI Taxonomy" id="307937"/>
    <lineage>
        <taxon>Eukaryota</taxon>
        <taxon>Fungi</taxon>
        <taxon>Dikarya</taxon>
        <taxon>Ascomycota</taxon>
        <taxon>Pezizomycotina</taxon>
        <taxon>Sordariomycetes</taxon>
        <taxon>Hypocreomycetidae</taxon>
        <taxon>Hypocreales</taxon>
        <taxon>Nectriaceae</taxon>
        <taxon>Dactylonectria</taxon>
    </lineage>
</organism>
<keyword evidence="4" id="KW-1185">Reference proteome</keyword>
<dbReference type="Proteomes" id="UP000738349">
    <property type="component" value="Unassembled WGS sequence"/>
</dbReference>
<dbReference type="SUPFAM" id="SSF51735">
    <property type="entry name" value="NAD(P)-binding Rossmann-fold domains"/>
    <property type="match status" value="1"/>
</dbReference>
<dbReference type="EMBL" id="JAGMUV010000020">
    <property type="protein sequence ID" value="KAH7126097.1"/>
    <property type="molecule type" value="Genomic_DNA"/>
</dbReference>